<dbReference type="InterPro" id="IPR005025">
    <property type="entry name" value="FMN_Rdtase-like_dom"/>
</dbReference>
<evidence type="ECO:0000256" key="1">
    <source>
        <dbReference type="ARBA" id="ARBA00022630"/>
    </source>
</evidence>
<evidence type="ECO:0000313" key="4">
    <source>
        <dbReference type="EMBL" id="VBB05780.1"/>
    </source>
</evidence>
<feature type="domain" description="NADPH-dependent FMN reductase-like" evidence="3">
    <location>
        <begin position="3"/>
        <end position="104"/>
    </location>
</feature>
<dbReference type="AlphaFoldDB" id="A0A498R4P5"/>
<dbReference type="InterPro" id="IPR051796">
    <property type="entry name" value="ISF_SsuE-like"/>
</dbReference>
<keyword evidence="5" id="KW-1185">Reference proteome</keyword>
<dbReference type="Proteomes" id="UP000277811">
    <property type="component" value="Unassembled WGS sequence"/>
</dbReference>
<evidence type="ECO:0000313" key="5">
    <source>
        <dbReference type="Proteomes" id="UP000277811"/>
    </source>
</evidence>
<gene>
    <name evidence="4" type="ORF">LUCI_0991</name>
</gene>
<sequence>MKKVLIVNGNPDTNRQNFDEYCEELRQRMQVQGNEVKLITLREKKIADCIGCYACWLKTPGICALKDEQEEVLRGYLWADCIVLASPTIMGFVSALIKKANDRMLPLVHPFLKMNNDRMTHYPRYDKEYALGLLLDGGERFDEAIEIIKKVYSKARFIKTMQSPVEEVAYEIDNI</sequence>
<dbReference type="RefSeq" id="WP_122626755.1">
    <property type="nucleotide sequence ID" value="NZ_UPPP01000059.1"/>
</dbReference>
<dbReference type="GO" id="GO:0016491">
    <property type="term" value="F:oxidoreductase activity"/>
    <property type="evidence" value="ECO:0007669"/>
    <property type="project" value="InterPro"/>
</dbReference>
<dbReference type="EMBL" id="UPPP01000059">
    <property type="protein sequence ID" value="VBB05780.1"/>
    <property type="molecule type" value="Genomic_DNA"/>
</dbReference>
<evidence type="ECO:0000259" key="3">
    <source>
        <dbReference type="Pfam" id="PF03358"/>
    </source>
</evidence>
<dbReference type="Gene3D" id="3.40.50.360">
    <property type="match status" value="1"/>
</dbReference>
<dbReference type="PANTHER" id="PTHR43278:SF2">
    <property type="entry name" value="IRON-SULFUR FLAVOPROTEIN"/>
    <property type="match status" value="1"/>
</dbReference>
<dbReference type="SUPFAM" id="SSF52218">
    <property type="entry name" value="Flavoproteins"/>
    <property type="match status" value="1"/>
</dbReference>
<accession>A0A498R4P5</accession>
<keyword evidence="1" id="KW-0285">Flavoprotein</keyword>
<organism evidence="4 5">
    <name type="scientific">Lucifera butyrica</name>
    <dbReference type="NCBI Taxonomy" id="1351585"/>
    <lineage>
        <taxon>Bacteria</taxon>
        <taxon>Bacillati</taxon>
        <taxon>Bacillota</taxon>
        <taxon>Negativicutes</taxon>
        <taxon>Veillonellales</taxon>
        <taxon>Veillonellaceae</taxon>
        <taxon>Lucifera</taxon>
    </lineage>
</organism>
<evidence type="ECO:0000256" key="2">
    <source>
        <dbReference type="ARBA" id="ARBA00022643"/>
    </source>
</evidence>
<proteinExistence type="predicted"/>
<dbReference type="PANTHER" id="PTHR43278">
    <property type="entry name" value="NAD(P)H-DEPENDENT FMN-CONTAINING OXIDOREDUCTASE YWQN-RELATED"/>
    <property type="match status" value="1"/>
</dbReference>
<dbReference type="Pfam" id="PF03358">
    <property type="entry name" value="FMN_red"/>
    <property type="match status" value="1"/>
</dbReference>
<dbReference type="OrthoDB" id="9805976at2"/>
<dbReference type="InterPro" id="IPR029039">
    <property type="entry name" value="Flavoprotein-like_sf"/>
</dbReference>
<protein>
    <submittedName>
        <fullName evidence="4">Nadph-dependent fmn reductase</fullName>
    </submittedName>
</protein>
<keyword evidence="2" id="KW-0288">FMN</keyword>
<name>A0A498R4P5_9FIRM</name>
<reference evidence="4 5" key="1">
    <citation type="submission" date="2018-06" db="EMBL/GenBank/DDBJ databases">
        <authorList>
            <person name="Strepis N."/>
        </authorList>
    </citation>
    <scope>NUCLEOTIDE SEQUENCE [LARGE SCALE GENOMIC DNA]</scope>
    <source>
        <strain evidence="4">LUCI</strain>
    </source>
</reference>